<reference evidence="6 7" key="1">
    <citation type="submission" date="2019-12" db="EMBL/GenBank/DDBJ databases">
        <title>Genomic-based taxomic classification of the family Erythrobacteraceae.</title>
        <authorList>
            <person name="Xu L."/>
        </authorList>
    </citation>
    <scope>NUCLEOTIDE SEQUENCE [LARGE SCALE GENOMIC DNA]</scope>
    <source>
        <strain evidence="6 7">MCCC 1A09962</strain>
    </source>
</reference>
<keyword evidence="6" id="KW-0675">Receptor</keyword>
<keyword evidence="3" id="KW-0998">Cell outer membrane</keyword>
<proteinExistence type="predicted"/>
<evidence type="ECO:0000259" key="5">
    <source>
        <dbReference type="Pfam" id="PF07715"/>
    </source>
</evidence>
<evidence type="ECO:0000256" key="1">
    <source>
        <dbReference type="ARBA" id="ARBA00004442"/>
    </source>
</evidence>
<organism evidence="6 7">
    <name type="scientific">Parapontixanthobacter aurantiacus</name>
    <dbReference type="NCBI Taxonomy" id="1463599"/>
    <lineage>
        <taxon>Bacteria</taxon>
        <taxon>Pseudomonadati</taxon>
        <taxon>Pseudomonadota</taxon>
        <taxon>Alphaproteobacteria</taxon>
        <taxon>Sphingomonadales</taxon>
        <taxon>Erythrobacteraceae</taxon>
        <taxon>Parapontixanthobacter</taxon>
    </lineage>
</organism>
<sequence length="1140" mass="123880">MSRNTTGARAFSRKIAAFTTASGLALIAAQPAFAQAEDEDEGAVTNEFPAGTPEGLEEENVIIVTGIAASLSTAQDFKERADTVIDVITAEDIGALADRSVAEALQRVPGIAIGRFEKTSDPTRFSVEGTGVIIRGLPDNFGRSELNGRDIFSANGGRALSFEDVSPELVGRVEIYKNVTADMIEGQISGLVNLVTRKPLDTPGFRIAGSVEANYGDLREEWSPTFNIIASDTFETGVGTFGLQASYSKSKLKSRTDSSQAIDTCYRPADLSAGCQRVFDLNSGGFGDEPNFTPEQFPPEGSVLVPQYAGVRSTTLDRDREAISGVAQFETLDGGLLMTLEYLRSETTFATEEFALIGRIDDGVSSPDLRSDSDTLFEDGRLVRGILTDNVGDPYATPFGLGGIPLDSLRFLRELKSTTQDLSLDIDTVFTDRFRGNFEMQYLSSDLTRDSVFGALSTWADIDLDLTGEVPDVRFIAPIGAPDDYFSSGFYTYYWFGLDSRERNDGELFSLRGDFEYDISDEGFFKKARFGARWAARERTTRNTNFSTWGNLSAPWTGRGGCGPGGGGPGCQPGAVGTLSYEWGAPGFTPGRFYTGLPDQEFAIAGGAYTDEFPNYSQLRNPFADSFQRGETRSPIENGAAYFYGGDDFLQEYLDGVTDQQWDEITTFSQSPERFNLGVNGRTRPLLDGRVVECDPFCPAEISDVTEETGAAYARVDYGMDFDGGWSLGGNIGLRYVQTTVQTRGLLAFPDPGQFDDVRIVDGVNEGGNGDGIVQPGEILNSCPDVPDGAEIDPDTGSVFSREVLYCELEGDRLAQYASLFTGDLVRDDRDVTFDHWLPSFNIRLDSGTGIVLRGAISKGIVRPELNNFARNGVFGFSGRVDSGPLLSVNTGNREVRPVESWNYDISAEWYFADVGSLTAAFFVKDITGLIDSGTGLQTYTGGNGTTADVIITGPANDYDGVLKGAELAYQHQFDFLPGLLSGFGVQASYTYIDAGDFTNPTLSSIGSPSVADGSAPLNAGPFQQQLPLRGFSEHTVNAVAFYEYGPFSARAAYNWRSEFLVTPRDDLFPFSPTFQEAGGQLDASIFYTVNDFLKLGVQGVNLLDEVTQLTTVVDYEGTRVLSNAFRNDRRYTFIARFAF</sequence>
<protein>
    <submittedName>
        <fullName evidence="6">TonB-dependent receptor</fullName>
    </submittedName>
</protein>
<evidence type="ECO:0000313" key="6">
    <source>
        <dbReference type="EMBL" id="MXO85066.1"/>
    </source>
</evidence>
<keyword evidence="4" id="KW-0732">Signal</keyword>
<keyword evidence="2" id="KW-0472">Membrane</keyword>
<feature type="domain" description="TonB-dependent receptor plug" evidence="5">
    <location>
        <begin position="81"/>
        <end position="188"/>
    </location>
</feature>
<dbReference type="Proteomes" id="UP000433104">
    <property type="component" value="Unassembled WGS sequence"/>
</dbReference>
<comment type="subcellular location">
    <subcellularLocation>
        <location evidence="1">Cell outer membrane</location>
    </subcellularLocation>
</comment>
<dbReference type="Gene3D" id="2.170.130.10">
    <property type="entry name" value="TonB-dependent receptor, plug domain"/>
    <property type="match status" value="1"/>
</dbReference>
<dbReference type="OrthoDB" id="5476657at2"/>
<accession>A0A844ZD15</accession>
<dbReference type="EMBL" id="WTYW01000001">
    <property type="protein sequence ID" value="MXO85066.1"/>
    <property type="molecule type" value="Genomic_DNA"/>
</dbReference>
<dbReference type="PANTHER" id="PTHR40980">
    <property type="entry name" value="PLUG DOMAIN-CONTAINING PROTEIN"/>
    <property type="match status" value="1"/>
</dbReference>
<dbReference type="GO" id="GO:0009279">
    <property type="term" value="C:cell outer membrane"/>
    <property type="evidence" value="ECO:0007669"/>
    <property type="project" value="UniProtKB-SubCell"/>
</dbReference>
<dbReference type="SUPFAM" id="SSF56935">
    <property type="entry name" value="Porins"/>
    <property type="match status" value="1"/>
</dbReference>
<dbReference type="Pfam" id="PF07715">
    <property type="entry name" value="Plug"/>
    <property type="match status" value="1"/>
</dbReference>
<evidence type="ECO:0000256" key="4">
    <source>
        <dbReference type="SAM" id="SignalP"/>
    </source>
</evidence>
<dbReference type="RefSeq" id="WP_160681503.1">
    <property type="nucleotide sequence ID" value="NZ_WTYW01000001.1"/>
</dbReference>
<keyword evidence="7" id="KW-1185">Reference proteome</keyword>
<comment type="caution">
    <text evidence="6">The sequence shown here is derived from an EMBL/GenBank/DDBJ whole genome shotgun (WGS) entry which is preliminary data.</text>
</comment>
<dbReference type="InterPro" id="IPR036942">
    <property type="entry name" value="Beta-barrel_TonB_sf"/>
</dbReference>
<feature type="chain" id="PRO_5032659774" evidence="4">
    <location>
        <begin position="35"/>
        <end position="1140"/>
    </location>
</feature>
<dbReference type="AlphaFoldDB" id="A0A844ZD15"/>
<dbReference type="NCBIfam" id="TIGR01782">
    <property type="entry name" value="TonB-Xanth-Caul"/>
    <property type="match status" value="1"/>
</dbReference>
<dbReference type="InterPro" id="IPR012910">
    <property type="entry name" value="Plug_dom"/>
</dbReference>
<dbReference type="InterPro" id="IPR037066">
    <property type="entry name" value="Plug_dom_sf"/>
</dbReference>
<feature type="signal peptide" evidence="4">
    <location>
        <begin position="1"/>
        <end position="34"/>
    </location>
</feature>
<evidence type="ECO:0000313" key="7">
    <source>
        <dbReference type="Proteomes" id="UP000433104"/>
    </source>
</evidence>
<evidence type="ECO:0000256" key="3">
    <source>
        <dbReference type="ARBA" id="ARBA00023237"/>
    </source>
</evidence>
<dbReference type="InterPro" id="IPR010104">
    <property type="entry name" value="TonB_rcpt_bac"/>
</dbReference>
<evidence type="ECO:0000256" key="2">
    <source>
        <dbReference type="ARBA" id="ARBA00023136"/>
    </source>
</evidence>
<gene>
    <name evidence="6" type="ORF">GRI38_03370</name>
</gene>
<dbReference type="Gene3D" id="2.40.170.20">
    <property type="entry name" value="TonB-dependent receptor, beta-barrel domain"/>
    <property type="match status" value="1"/>
</dbReference>
<dbReference type="PANTHER" id="PTHR40980:SF3">
    <property type="entry name" value="TONB-DEPENDENT RECEPTOR-LIKE BETA-BARREL DOMAIN-CONTAINING PROTEIN"/>
    <property type="match status" value="1"/>
</dbReference>
<name>A0A844ZD15_9SPHN</name>